<dbReference type="PANTHER" id="PTHR12318">
    <property type="entry name" value="TESTOSTERONE-REGULATED PROTEIN RP2"/>
    <property type="match status" value="1"/>
</dbReference>
<dbReference type="Gene3D" id="3.90.79.10">
    <property type="entry name" value="Nucleoside Triphosphate Pyrophosphohydrolase"/>
    <property type="match status" value="1"/>
</dbReference>
<evidence type="ECO:0000256" key="2">
    <source>
        <dbReference type="ARBA" id="ARBA00001946"/>
    </source>
</evidence>
<protein>
    <submittedName>
        <fullName evidence="9">Nudix family hydrolase</fullName>
    </submittedName>
</protein>
<dbReference type="OrthoDB" id="1695362at2759"/>
<keyword evidence="3" id="KW-0479">Metal-binding</keyword>
<organism evidence="9 10">
    <name type="scientific">Aspergillus sclerotialis</name>
    <dbReference type="NCBI Taxonomy" id="2070753"/>
    <lineage>
        <taxon>Eukaryota</taxon>
        <taxon>Fungi</taxon>
        <taxon>Dikarya</taxon>
        <taxon>Ascomycota</taxon>
        <taxon>Pezizomycotina</taxon>
        <taxon>Eurotiomycetes</taxon>
        <taxon>Eurotiomycetidae</taxon>
        <taxon>Eurotiales</taxon>
        <taxon>Aspergillaceae</taxon>
        <taxon>Aspergillus</taxon>
        <taxon>Aspergillus subgen. Polypaecilum</taxon>
    </lineage>
</organism>
<keyword evidence="10" id="KW-1185">Reference proteome</keyword>
<evidence type="ECO:0000256" key="4">
    <source>
        <dbReference type="ARBA" id="ARBA00022801"/>
    </source>
</evidence>
<evidence type="ECO:0000256" key="1">
    <source>
        <dbReference type="ARBA" id="ARBA00001936"/>
    </source>
</evidence>
<dbReference type="AlphaFoldDB" id="A0A3A2Z8P8"/>
<feature type="compositionally biased region" description="Basic and acidic residues" evidence="7">
    <location>
        <begin position="67"/>
        <end position="78"/>
    </location>
</feature>
<evidence type="ECO:0000256" key="6">
    <source>
        <dbReference type="ARBA" id="ARBA00023211"/>
    </source>
</evidence>
<evidence type="ECO:0000313" key="10">
    <source>
        <dbReference type="Proteomes" id="UP000266188"/>
    </source>
</evidence>
<feature type="region of interest" description="Disordered" evidence="7">
    <location>
        <begin position="57"/>
        <end position="78"/>
    </location>
</feature>
<dbReference type="InterPro" id="IPR039121">
    <property type="entry name" value="NUDT19"/>
</dbReference>
<evidence type="ECO:0000313" key="9">
    <source>
        <dbReference type="EMBL" id="RJE19286.1"/>
    </source>
</evidence>
<comment type="cofactor">
    <cofactor evidence="2">
        <name>Mg(2+)</name>
        <dbReference type="ChEBI" id="CHEBI:18420"/>
    </cofactor>
</comment>
<comment type="caution">
    <text evidence="9">The sequence shown here is derived from an EMBL/GenBank/DDBJ whole genome shotgun (WGS) entry which is preliminary data.</text>
</comment>
<reference evidence="10" key="1">
    <citation type="submission" date="2017-02" db="EMBL/GenBank/DDBJ databases">
        <authorList>
            <person name="Tafer H."/>
            <person name="Lopandic K."/>
        </authorList>
    </citation>
    <scope>NUCLEOTIDE SEQUENCE [LARGE SCALE GENOMIC DNA]</scope>
    <source>
        <strain evidence="10">CBS 366.77</strain>
    </source>
</reference>
<dbReference type="InterPro" id="IPR015797">
    <property type="entry name" value="NUDIX_hydrolase-like_dom_sf"/>
</dbReference>
<evidence type="ECO:0000259" key="8">
    <source>
        <dbReference type="PROSITE" id="PS51462"/>
    </source>
</evidence>
<dbReference type="PROSITE" id="PS51462">
    <property type="entry name" value="NUDIX"/>
    <property type="match status" value="1"/>
</dbReference>
<dbReference type="PANTHER" id="PTHR12318:SF0">
    <property type="entry name" value="ACYL-COENZYME A DIPHOSPHATASE NUDT19"/>
    <property type="match status" value="1"/>
</dbReference>
<dbReference type="CDD" id="cd18870">
    <property type="entry name" value="NUDIX_AcylCoAdiphos_Nudt19"/>
    <property type="match status" value="1"/>
</dbReference>
<dbReference type="InterPro" id="IPR000086">
    <property type="entry name" value="NUDIX_hydrolase_dom"/>
</dbReference>
<evidence type="ECO:0000256" key="7">
    <source>
        <dbReference type="SAM" id="MobiDB-lite"/>
    </source>
</evidence>
<comment type="cofactor">
    <cofactor evidence="1">
        <name>Mn(2+)</name>
        <dbReference type="ChEBI" id="CHEBI:29035"/>
    </cofactor>
</comment>
<evidence type="ECO:0000256" key="3">
    <source>
        <dbReference type="ARBA" id="ARBA00022723"/>
    </source>
</evidence>
<proteinExistence type="predicted"/>
<dbReference type="GO" id="GO:0046872">
    <property type="term" value="F:metal ion binding"/>
    <property type="evidence" value="ECO:0007669"/>
    <property type="project" value="UniProtKB-KW"/>
</dbReference>
<accession>A0A3A2Z8P8</accession>
<keyword evidence="4 9" id="KW-0378">Hydrolase</keyword>
<gene>
    <name evidence="9" type="ORF">PHISCL_08374</name>
</gene>
<dbReference type="GO" id="GO:0016818">
    <property type="term" value="F:hydrolase activity, acting on acid anhydrides, in phosphorus-containing anhydrides"/>
    <property type="evidence" value="ECO:0007669"/>
    <property type="project" value="InterPro"/>
</dbReference>
<dbReference type="STRING" id="2070753.A0A3A2Z8P8"/>
<feature type="domain" description="Nudix hydrolase" evidence="8">
    <location>
        <begin position="18"/>
        <end position="231"/>
    </location>
</feature>
<evidence type="ECO:0000256" key="5">
    <source>
        <dbReference type="ARBA" id="ARBA00022842"/>
    </source>
</evidence>
<dbReference type="Pfam" id="PF00293">
    <property type="entry name" value="NUDIX"/>
    <property type="match status" value="1"/>
</dbReference>
<dbReference type="GO" id="GO:0005739">
    <property type="term" value="C:mitochondrion"/>
    <property type="evidence" value="ECO:0007669"/>
    <property type="project" value="TreeGrafter"/>
</dbReference>
<keyword evidence="5" id="KW-0460">Magnesium</keyword>
<dbReference type="Proteomes" id="UP000266188">
    <property type="component" value="Unassembled WGS sequence"/>
</dbReference>
<sequence>MSSSSSGKSEKGKSGPALPRPSSSVILVSPKNEILLLHRVQTSSSFASAHVFPGGNLAPQDGDCPAEGDKKRHEDSPSYRRAAIRELFEESGILLAKDTSSKKMLAVNEEEREKGRKAIHQDEITFAEWVRTQNVHAEADIDGLIPFTRWITPPNVPRRYTTQMYLYFLPLPIESDKRLLQEIPAEGEREEIPIPTSDGGVEVTEAIFLTASEWLRKAGRGEIMLFPPQYLLLHLTAQFLDKEPRTAVSEEMGERRRELVEFVHSGTPPWTEKCISPKMLKVSSDGRTVLALDHPGPELEGSNRRGESDRVVLVKFGKGAARQVEVRWKKDVFEADRQEKSNL</sequence>
<name>A0A3A2Z8P8_9EURO</name>
<dbReference type="SUPFAM" id="SSF55811">
    <property type="entry name" value="Nudix"/>
    <property type="match status" value="1"/>
</dbReference>
<feature type="region of interest" description="Disordered" evidence="7">
    <location>
        <begin position="1"/>
        <end position="24"/>
    </location>
</feature>
<keyword evidence="6" id="KW-0464">Manganese</keyword>
<dbReference type="EMBL" id="MVGC01000425">
    <property type="protein sequence ID" value="RJE19286.1"/>
    <property type="molecule type" value="Genomic_DNA"/>
</dbReference>